<dbReference type="Gene3D" id="1.20.5.190">
    <property type="match status" value="1"/>
</dbReference>
<evidence type="ECO:0000256" key="3">
    <source>
        <dbReference type="ARBA" id="ARBA00022737"/>
    </source>
</evidence>
<dbReference type="PROSITE" id="PS51450">
    <property type="entry name" value="LRR"/>
    <property type="match status" value="4"/>
</dbReference>
<dbReference type="Pfam" id="PF12799">
    <property type="entry name" value="LRR_4"/>
    <property type="match status" value="1"/>
</dbReference>
<reference evidence="5" key="1">
    <citation type="submission" date="2021-01" db="EMBL/GenBank/DDBJ databases">
        <authorList>
            <person name="Corre E."/>
            <person name="Pelletier E."/>
            <person name="Niang G."/>
            <person name="Scheremetjew M."/>
            <person name="Finn R."/>
            <person name="Kale V."/>
            <person name="Holt S."/>
            <person name="Cochrane G."/>
            <person name="Meng A."/>
            <person name="Brown T."/>
            <person name="Cohen L."/>
        </authorList>
    </citation>
    <scope>NUCLEOTIDE SEQUENCE</scope>
    <source>
        <strain evidence="5">CCMP1897</strain>
    </source>
</reference>
<dbReference type="InterPro" id="IPR032675">
    <property type="entry name" value="LRR_dom_sf"/>
</dbReference>
<sequence length="838" mass="94641">MHGEKATDKEGNQDAYAHKLTPQTVRRLSMDEMELDELLLQAKEVCELAETVEEEREQEDRLLGKTPASTRQFLELISDVWKNEKSIEGSKLQNEKRSIEGTKAVLQTEDLEGIQKDQHLKSAPTQLPQSKGITLLQQSGQMLRGKKIFEAVSTFKDRSGKYATKSSLARAGEEVSSRATQPTKKENFVPQKLQSLINDVEKSIKSSIAGKTRWGDVAVVRNGVEAHSQNACVSEKFPTPARQLDNQAVPLKLTDKDEDAGALREDLTNTSSSRKNQVDTRKMEMHSKFSLSFFQSRGSLASNQRLSCIRSPAGDLSDYLTKQIVDKTRPGKFGCTGLSFEGLLEEDLQAQELSELSTVNLDGNAIGHLKKVELLARMQNLSVAHNHMTAITNLHKLKWLIRLDLGWNNLTSLPSLDQLDGLEWVSLEHNRLSNISGLRKCFSLKLLILRGNMVSDLSDLPINSSMVFLDIGFNPITNFMGLDQRCPHLAYLLAGHCRLCLPTLLALPNLKALDIRSNHISSLSWLHALQSLEVLDLSHNSVTDIGDVKDFIIGHEQCKMNLHGNLLEKDTMETLGSVLWQGTDANTKLKELIREYPVFRRVDQCRLVQCVIVIQSHWRRILAYRRVLKIRKRRRRCSVTQAAIRIQSWWRGHRSRRGCADLKAVRQQEELHLHHAALRIQSAWRGHRCRNRIRASFTEFVRVLNDTGHDGVDLASEDWTVDLQRFLRPVRVPARSNFSKTSGKARNANSNRTTSEGSSIPQQAFCQDLPAPCVSSWGIANPKTAALLLRSQHRKLLGERSKAIRSKLQDPLVRLERFHARQSRHRTSDRPSPSTVPP</sequence>
<dbReference type="SMART" id="SM00369">
    <property type="entry name" value="LRR_TYP"/>
    <property type="match status" value="5"/>
</dbReference>
<dbReference type="InterPro" id="IPR050836">
    <property type="entry name" value="SDS22/Internalin_LRR"/>
</dbReference>
<dbReference type="Pfam" id="PF00612">
    <property type="entry name" value="IQ"/>
    <property type="match status" value="3"/>
</dbReference>
<protein>
    <submittedName>
        <fullName evidence="5">Uncharacterized protein</fullName>
    </submittedName>
</protein>
<dbReference type="AlphaFoldDB" id="A0A7S3XH22"/>
<dbReference type="EMBL" id="HBIS01009708">
    <property type="protein sequence ID" value="CAE0613991.1"/>
    <property type="molecule type" value="Transcribed_RNA"/>
</dbReference>
<dbReference type="Gene3D" id="3.80.10.10">
    <property type="entry name" value="Ribonuclease Inhibitor"/>
    <property type="match status" value="2"/>
</dbReference>
<gene>
    <name evidence="5" type="ORF">PSAL00342_LOCUS7892</name>
</gene>
<comment type="subcellular location">
    <subcellularLocation>
        <location evidence="1">Cytoplasm</location>
        <location evidence="1">Cytoskeleton</location>
        <location evidence="1">Cilium axoneme</location>
    </subcellularLocation>
</comment>
<dbReference type="GO" id="GO:0005930">
    <property type="term" value="C:axoneme"/>
    <property type="evidence" value="ECO:0007669"/>
    <property type="project" value="UniProtKB-SubCell"/>
</dbReference>
<name>A0A7S3XH22_9CHLO</name>
<dbReference type="CDD" id="cd23767">
    <property type="entry name" value="IQCD"/>
    <property type="match status" value="2"/>
</dbReference>
<dbReference type="SMART" id="SM00015">
    <property type="entry name" value="IQ"/>
    <property type="match status" value="3"/>
</dbReference>
<dbReference type="SUPFAM" id="SSF52058">
    <property type="entry name" value="L domain-like"/>
    <property type="match status" value="1"/>
</dbReference>
<proteinExistence type="predicted"/>
<dbReference type="InterPro" id="IPR025875">
    <property type="entry name" value="Leu-rich_rpt_4"/>
</dbReference>
<dbReference type="InterPro" id="IPR000048">
    <property type="entry name" value="IQ_motif_EF-hand-BS"/>
</dbReference>
<dbReference type="SMART" id="SM00365">
    <property type="entry name" value="LRR_SD22"/>
    <property type="match status" value="6"/>
</dbReference>
<accession>A0A7S3XH22</accession>
<evidence type="ECO:0000313" key="5">
    <source>
        <dbReference type="EMBL" id="CAE0613991.1"/>
    </source>
</evidence>
<organism evidence="5">
    <name type="scientific">Picocystis salinarum</name>
    <dbReference type="NCBI Taxonomy" id="88271"/>
    <lineage>
        <taxon>Eukaryota</taxon>
        <taxon>Viridiplantae</taxon>
        <taxon>Chlorophyta</taxon>
        <taxon>Picocystophyceae</taxon>
        <taxon>Picocystales</taxon>
        <taxon>Picocystaceae</taxon>
        <taxon>Picocystis</taxon>
    </lineage>
</organism>
<feature type="region of interest" description="Disordered" evidence="4">
    <location>
        <begin position="819"/>
        <end position="838"/>
    </location>
</feature>
<evidence type="ECO:0000256" key="1">
    <source>
        <dbReference type="ARBA" id="ARBA00004430"/>
    </source>
</evidence>
<feature type="region of interest" description="Disordered" evidence="4">
    <location>
        <begin position="736"/>
        <end position="760"/>
    </location>
</feature>
<keyword evidence="2" id="KW-0433">Leucine-rich repeat</keyword>
<dbReference type="PROSITE" id="PS50096">
    <property type="entry name" value="IQ"/>
    <property type="match status" value="2"/>
</dbReference>
<dbReference type="PANTHER" id="PTHR46652">
    <property type="entry name" value="LEUCINE-RICH REPEAT AND IQ DOMAIN-CONTAINING PROTEIN 1-RELATED"/>
    <property type="match status" value="1"/>
</dbReference>
<dbReference type="InterPro" id="IPR003591">
    <property type="entry name" value="Leu-rich_rpt_typical-subtyp"/>
</dbReference>
<evidence type="ECO:0000256" key="2">
    <source>
        <dbReference type="ARBA" id="ARBA00022614"/>
    </source>
</evidence>
<dbReference type="PANTHER" id="PTHR46652:SF3">
    <property type="entry name" value="LEUCINE-RICH REPEAT-CONTAINING PROTEIN 9"/>
    <property type="match status" value="1"/>
</dbReference>
<dbReference type="InterPro" id="IPR001611">
    <property type="entry name" value="Leu-rich_rpt"/>
</dbReference>
<keyword evidence="3" id="KW-0677">Repeat</keyword>
<feature type="compositionally biased region" description="Basic and acidic residues" evidence="4">
    <location>
        <begin position="1"/>
        <end position="12"/>
    </location>
</feature>
<evidence type="ECO:0000256" key="4">
    <source>
        <dbReference type="SAM" id="MobiDB-lite"/>
    </source>
</evidence>
<feature type="region of interest" description="Disordered" evidence="4">
    <location>
        <begin position="1"/>
        <end position="20"/>
    </location>
</feature>